<dbReference type="InterPro" id="IPR054542">
    <property type="entry name" value="Cys_met_metab_PP"/>
</dbReference>
<feature type="region of interest" description="Disordered" evidence="6">
    <location>
        <begin position="1"/>
        <end position="30"/>
    </location>
</feature>
<accession>A0A2A2F6E3</accession>
<evidence type="ECO:0000313" key="7">
    <source>
        <dbReference type="EMBL" id="PAU81016.1"/>
    </source>
</evidence>
<dbReference type="FunFam" id="3.40.640.10:FF:000046">
    <property type="entry name" value="Cystathionine gamma-lyase"/>
    <property type="match status" value="1"/>
</dbReference>
<dbReference type="RefSeq" id="WP_095616742.1">
    <property type="nucleotide sequence ID" value="NZ_NSKD01000002.1"/>
</dbReference>
<evidence type="ECO:0000256" key="3">
    <source>
        <dbReference type="HAMAP-Rule" id="MF_02056"/>
    </source>
</evidence>
<dbReference type="Gene3D" id="3.90.1150.10">
    <property type="entry name" value="Aspartate Aminotransferase, domain 1"/>
    <property type="match status" value="1"/>
</dbReference>
<dbReference type="PANTHER" id="PTHR11808">
    <property type="entry name" value="TRANS-SULFURATION ENZYME FAMILY MEMBER"/>
    <property type="match status" value="1"/>
</dbReference>
<comment type="similarity">
    <text evidence="3">Belongs to the trans-sulfuration enzymes family. MetZ subfamily.</text>
</comment>
<comment type="pathway">
    <text evidence="3">Amino-acid biosynthesis; L-methionine biosynthesis via de novo pathway; L-homocysteine from O-succinyl-L-homoserine: step 1/1.</text>
</comment>
<dbReference type="PIRSF" id="PIRSF001434">
    <property type="entry name" value="CGS"/>
    <property type="match status" value="1"/>
</dbReference>
<keyword evidence="3" id="KW-0486">Methionine biosynthesis</keyword>
<dbReference type="CDD" id="cd00614">
    <property type="entry name" value="CGS_like"/>
    <property type="match status" value="1"/>
</dbReference>
<dbReference type="GO" id="GO:0071266">
    <property type="term" value="P:'de novo' L-methionine biosynthetic process"/>
    <property type="evidence" value="ECO:0007669"/>
    <property type="project" value="UniProtKB-UniRule"/>
</dbReference>
<keyword evidence="2 3" id="KW-0663">Pyridoxal phosphate</keyword>
<comment type="subunit">
    <text evidence="3">Homotetramer.</text>
</comment>
<dbReference type="UniPathway" id="UPA00051">
    <property type="reaction ID" value="UER00449"/>
</dbReference>
<dbReference type="GO" id="GO:0071268">
    <property type="term" value="P:homocysteine biosynthetic process"/>
    <property type="evidence" value="ECO:0007669"/>
    <property type="project" value="InterPro"/>
</dbReference>
<dbReference type="Pfam" id="PF01053">
    <property type="entry name" value="Cys_Met_Meta_PP"/>
    <property type="match status" value="1"/>
</dbReference>
<dbReference type="Proteomes" id="UP000218896">
    <property type="component" value="Unassembled WGS sequence"/>
</dbReference>
<dbReference type="GO" id="GO:0019346">
    <property type="term" value="P:transsulfuration"/>
    <property type="evidence" value="ECO:0007669"/>
    <property type="project" value="InterPro"/>
</dbReference>
<keyword evidence="3" id="KW-0808">Transferase</keyword>
<dbReference type="InterPro" id="IPR006234">
    <property type="entry name" value="O-succ-hSer_sulfhydrylase"/>
</dbReference>
<comment type="catalytic activity">
    <reaction evidence="3">
        <text>O-succinyl-L-homoserine + hydrogen sulfide = L-homocysteine + succinate</text>
        <dbReference type="Rhea" id="RHEA:27826"/>
        <dbReference type="ChEBI" id="CHEBI:29919"/>
        <dbReference type="ChEBI" id="CHEBI:30031"/>
        <dbReference type="ChEBI" id="CHEBI:57661"/>
        <dbReference type="ChEBI" id="CHEBI:58199"/>
    </reaction>
</comment>
<proteinExistence type="inferred from homology"/>
<dbReference type="EMBL" id="NSKD01000002">
    <property type="protein sequence ID" value="PAU81016.1"/>
    <property type="molecule type" value="Genomic_DNA"/>
</dbReference>
<dbReference type="InterPro" id="IPR015424">
    <property type="entry name" value="PyrdxlP-dep_Trfase"/>
</dbReference>
<protein>
    <recommendedName>
        <fullName evidence="3">O-succinylhomoserine sulfhydrylase</fullName>
        <shortName evidence="3">OSH sulfhydrylase</shortName>
        <shortName evidence="3">OSHS sulfhydrylase</shortName>
        <ecNumber evidence="3">2.5.1.-</ecNumber>
    </recommendedName>
</protein>
<comment type="function">
    <text evidence="3">Catalyzes the formation of L-homocysteine from O-succinyl-L-homoserine (OSHS) and hydrogen sulfide.</text>
</comment>
<evidence type="ECO:0000256" key="1">
    <source>
        <dbReference type="ARBA" id="ARBA00001933"/>
    </source>
</evidence>
<comment type="cofactor">
    <cofactor evidence="1 3 5">
        <name>pyridoxal 5'-phosphate</name>
        <dbReference type="ChEBI" id="CHEBI:597326"/>
    </cofactor>
</comment>
<dbReference type="EC" id="2.5.1.-" evidence="3"/>
<dbReference type="InterPro" id="IPR015421">
    <property type="entry name" value="PyrdxlP-dep_Trfase_major"/>
</dbReference>
<comment type="caution">
    <text evidence="7">The sequence shown here is derived from an EMBL/GenBank/DDBJ whole genome shotgun (WGS) entry which is preliminary data.</text>
</comment>
<evidence type="ECO:0000256" key="2">
    <source>
        <dbReference type="ARBA" id="ARBA00022898"/>
    </source>
</evidence>
<keyword evidence="8" id="KW-1185">Reference proteome</keyword>
<keyword evidence="3" id="KW-0028">Amino-acid biosynthesis</keyword>
<feature type="modified residue" description="N6-(pyridoxal phosphate)lysine" evidence="3 4">
    <location>
        <position position="218"/>
    </location>
</feature>
<dbReference type="GO" id="GO:0016765">
    <property type="term" value="F:transferase activity, transferring alkyl or aryl (other than methyl) groups"/>
    <property type="evidence" value="ECO:0007669"/>
    <property type="project" value="UniProtKB-UniRule"/>
</dbReference>
<dbReference type="OrthoDB" id="9805807at2"/>
<dbReference type="PROSITE" id="PS00868">
    <property type="entry name" value="CYS_MET_METAB_PP"/>
    <property type="match status" value="1"/>
</dbReference>
<reference evidence="7 8" key="1">
    <citation type="submission" date="2017-08" db="EMBL/GenBank/DDBJ databases">
        <title>Halovibrio sewagensis sp. nov., isolated from wastewater of high salinity.</title>
        <authorList>
            <person name="Dong X."/>
            <person name="Zhang G."/>
        </authorList>
    </citation>
    <scope>NUCLEOTIDE SEQUENCE [LARGE SCALE GENOMIC DNA]</scope>
    <source>
        <strain evidence="7 8">YL5-2</strain>
    </source>
</reference>
<dbReference type="GO" id="GO:0016846">
    <property type="term" value="F:carbon-sulfur lyase activity"/>
    <property type="evidence" value="ECO:0007669"/>
    <property type="project" value="TreeGrafter"/>
</dbReference>
<dbReference type="NCBIfam" id="NF006003">
    <property type="entry name" value="PRK08133.1"/>
    <property type="match status" value="1"/>
</dbReference>
<evidence type="ECO:0000256" key="5">
    <source>
        <dbReference type="RuleBase" id="RU362118"/>
    </source>
</evidence>
<evidence type="ECO:0000256" key="4">
    <source>
        <dbReference type="PIRSR" id="PIRSR001434-2"/>
    </source>
</evidence>
<dbReference type="GO" id="GO:0030170">
    <property type="term" value="F:pyridoxal phosphate binding"/>
    <property type="evidence" value="ECO:0007669"/>
    <property type="project" value="UniProtKB-UniRule"/>
</dbReference>
<dbReference type="FunFam" id="3.90.1150.10:FF:000033">
    <property type="entry name" value="Cystathionine gamma-synthase"/>
    <property type="match status" value="1"/>
</dbReference>
<dbReference type="SUPFAM" id="SSF53383">
    <property type="entry name" value="PLP-dependent transferases"/>
    <property type="match status" value="1"/>
</dbReference>
<name>A0A2A2F6E3_9GAMM</name>
<evidence type="ECO:0000256" key="6">
    <source>
        <dbReference type="SAM" id="MobiDB-lite"/>
    </source>
</evidence>
<organism evidence="7 8">
    <name type="scientific">Halovibrio salipaludis</name>
    <dbReference type="NCBI Taxonomy" id="2032626"/>
    <lineage>
        <taxon>Bacteria</taxon>
        <taxon>Pseudomonadati</taxon>
        <taxon>Pseudomonadota</taxon>
        <taxon>Gammaproteobacteria</taxon>
        <taxon>Oceanospirillales</taxon>
        <taxon>Halomonadaceae</taxon>
        <taxon>Halovibrio</taxon>
    </lineage>
</organism>
<dbReference type="HAMAP" id="MF_02056">
    <property type="entry name" value="MetZ"/>
    <property type="match status" value="1"/>
</dbReference>
<dbReference type="NCBIfam" id="TIGR01325">
    <property type="entry name" value="O_suc_HS_sulf"/>
    <property type="match status" value="1"/>
</dbReference>
<dbReference type="InterPro" id="IPR015422">
    <property type="entry name" value="PyrdxlP-dep_Trfase_small"/>
</dbReference>
<dbReference type="GO" id="GO:0005737">
    <property type="term" value="C:cytoplasm"/>
    <property type="evidence" value="ECO:0007669"/>
    <property type="project" value="TreeGrafter"/>
</dbReference>
<evidence type="ECO:0000313" key="8">
    <source>
        <dbReference type="Proteomes" id="UP000218896"/>
    </source>
</evidence>
<dbReference type="AlphaFoldDB" id="A0A2A2F6E3"/>
<gene>
    <name evidence="3" type="primary">metZ</name>
    <name evidence="7" type="ORF">CK501_05485</name>
</gene>
<dbReference type="PANTHER" id="PTHR11808:SF80">
    <property type="entry name" value="CYSTATHIONINE GAMMA-LYASE"/>
    <property type="match status" value="1"/>
</dbReference>
<dbReference type="Gene3D" id="3.40.640.10">
    <property type="entry name" value="Type I PLP-dependent aspartate aminotransferase-like (Major domain)"/>
    <property type="match status" value="1"/>
</dbReference>
<dbReference type="InterPro" id="IPR000277">
    <property type="entry name" value="Cys/Met-Metab_PyrdxlP-dep_enz"/>
</dbReference>
<sequence length="402" mass="43315">MSDSSKQVPHADLTGTRVETRAVRAGQRRTPELEHSEALYPTSSFVYNSAAQAAARFAGDEPGNIYSRFTNPTVATFEDRIAAMEGGERGVATASGMSAILATFMGLLQQGDHIVCSRGVFGTTTVLLQKYMARFGIETTFVDLTSQAEWEAAIRPETRMLFLETPSNPLGEIADMEALATLAHSNEALLVVDNCLCTPVLQQPFRHGADIVIHSATKYLDGQGRCVGGAVVGSNQLMEEVHGVIRSAGPTMSPFNAWVFLKGLETLSLRMKAHSDNALKVAQWLREQPGIETVLYAGLPDHPQNGLARHQQSGGSGVVSFRVNGGREQAWQLIDRLNLFSITANLGDAKSTVTHPATTTHGRLSDEDKEQGGITENLVRLSVGLESVEDLIEDLDRALAGG</sequence>